<dbReference type="GO" id="GO:0016787">
    <property type="term" value="F:hydrolase activity"/>
    <property type="evidence" value="ECO:0007669"/>
    <property type="project" value="InterPro"/>
</dbReference>
<feature type="region of interest" description="Disordered" evidence="2">
    <location>
        <begin position="1"/>
        <end position="21"/>
    </location>
</feature>
<dbReference type="InterPro" id="IPR050466">
    <property type="entry name" value="Carboxylest/Gibb_receptor"/>
</dbReference>
<proteinExistence type="inferred from homology"/>
<evidence type="ECO:0000256" key="1">
    <source>
        <dbReference type="ARBA" id="ARBA00010515"/>
    </source>
</evidence>
<dbReference type="PANTHER" id="PTHR23024:SF408">
    <property type="entry name" value="ALPHA_BETA HYDROLASE FOLD-3 DOMAIN-CONTAINING PROTEIN"/>
    <property type="match status" value="1"/>
</dbReference>
<dbReference type="PANTHER" id="PTHR23024">
    <property type="entry name" value="ARYLACETAMIDE DEACETYLASE"/>
    <property type="match status" value="1"/>
</dbReference>
<sequence>MSPTSSGPDNDPKTNPAVDPNLPKMGCDKVLVCVAENDSLRSRGEAYYTTLINSDQAGQVEFYETKGQDHCFHLYEENSEKDALMKKLVNFIDGA</sequence>
<dbReference type="SUPFAM" id="SSF53474">
    <property type="entry name" value="alpha/beta-Hydrolases"/>
    <property type="match status" value="1"/>
</dbReference>
<dbReference type="Pfam" id="PF07859">
    <property type="entry name" value="Abhydrolase_3"/>
    <property type="match status" value="1"/>
</dbReference>
<dbReference type="AlphaFoldDB" id="A0A2P2P5R7"/>
<protein>
    <recommendedName>
        <fullName evidence="3">Alpha/beta hydrolase fold-3 domain-containing protein</fullName>
    </recommendedName>
</protein>
<evidence type="ECO:0000256" key="2">
    <source>
        <dbReference type="SAM" id="MobiDB-lite"/>
    </source>
</evidence>
<feature type="domain" description="Alpha/beta hydrolase fold-3" evidence="3">
    <location>
        <begin position="10"/>
        <end position="73"/>
    </location>
</feature>
<comment type="similarity">
    <text evidence="1">Belongs to the 'GDXG' lipolytic enzyme family.</text>
</comment>
<dbReference type="InterPro" id="IPR013094">
    <property type="entry name" value="AB_hydrolase_3"/>
</dbReference>
<organism evidence="4">
    <name type="scientific">Rhizophora mucronata</name>
    <name type="common">Asiatic mangrove</name>
    <dbReference type="NCBI Taxonomy" id="61149"/>
    <lineage>
        <taxon>Eukaryota</taxon>
        <taxon>Viridiplantae</taxon>
        <taxon>Streptophyta</taxon>
        <taxon>Embryophyta</taxon>
        <taxon>Tracheophyta</taxon>
        <taxon>Spermatophyta</taxon>
        <taxon>Magnoliopsida</taxon>
        <taxon>eudicotyledons</taxon>
        <taxon>Gunneridae</taxon>
        <taxon>Pentapetalae</taxon>
        <taxon>rosids</taxon>
        <taxon>fabids</taxon>
        <taxon>Malpighiales</taxon>
        <taxon>Rhizophoraceae</taxon>
        <taxon>Rhizophora</taxon>
    </lineage>
</organism>
<name>A0A2P2P5R7_RHIMU</name>
<dbReference type="EMBL" id="GGEC01069535">
    <property type="protein sequence ID" value="MBX50019.1"/>
    <property type="molecule type" value="Transcribed_RNA"/>
</dbReference>
<reference evidence="4" key="1">
    <citation type="submission" date="2018-02" db="EMBL/GenBank/DDBJ databases">
        <title>Rhizophora mucronata_Transcriptome.</title>
        <authorList>
            <person name="Meera S.P."/>
            <person name="Sreeshan A."/>
            <person name="Augustine A."/>
        </authorList>
    </citation>
    <scope>NUCLEOTIDE SEQUENCE</scope>
    <source>
        <tissue evidence="4">Leaf</tissue>
    </source>
</reference>
<dbReference type="InterPro" id="IPR029058">
    <property type="entry name" value="AB_hydrolase_fold"/>
</dbReference>
<dbReference type="Gene3D" id="3.40.50.1820">
    <property type="entry name" value="alpha/beta hydrolase"/>
    <property type="match status" value="1"/>
</dbReference>
<evidence type="ECO:0000259" key="3">
    <source>
        <dbReference type="Pfam" id="PF07859"/>
    </source>
</evidence>
<evidence type="ECO:0000313" key="4">
    <source>
        <dbReference type="EMBL" id="MBX50019.1"/>
    </source>
</evidence>
<accession>A0A2P2P5R7</accession>